<evidence type="ECO:0000256" key="2">
    <source>
        <dbReference type="ARBA" id="ARBA00022737"/>
    </source>
</evidence>
<dbReference type="InterPro" id="IPR001451">
    <property type="entry name" value="Hexapep"/>
</dbReference>
<evidence type="ECO:0000313" key="4">
    <source>
        <dbReference type="EMBL" id="PXY42552.1"/>
    </source>
</evidence>
<keyword evidence="2" id="KW-0677">Repeat</keyword>
<protein>
    <submittedName>
        <fullName evidence="4">Acetyltransferase</fullName>
    </submittedName>
</protein>
<dbReference type="OrthoDB" id="9814490at2"/>
<name>A0A2V4BVA2_9FLAO</name>
<dbReference type="RefSeq" id="WP_110304731.1">
    <property type="nucleotide sequence ID" value="NZ_QJHK01000001.1"/>
</dbReference>
<keyword evidence="5" id="KW-1185">Reference proteome</keyword>
<comment type="caution">
    <text evidence="4">The sequence shown here is derived from an EMBL/GenBank/DDBJ whole genome shotgun (WGS) entry which is preliminary data.</text>
</comment>
<reference evidence="4 5" key="1">
    <citation type="submission" date="2018-05" db="EMBL/GenBank/DDBJ databases">
        <title>Flavobacterium sp. strain IMCC34759, incomplete genome.</title>
        <authorList>
            <person name="Joung Y."/>
            <person name="Cho J."/>
        </authorList>
    </citation>
    <scope>NUCLEOTIDE SEQUENCE [LARGE SCALE GENOMIC DNA]</scope>
    <source>
        <strain evidence="4 5">IMCC34759</strain>
    </source>
</reference>
<dbReference type="InterPro" id="IPR051159">
    <property type="entry name" value="Hexapeptide_acetyltransf"/>
</dbReference>
<dbReference type="PANTHER" id="PTHR23416">
    <property type="entry name" value="SIALIC ACID SYNTHASE-RELATED"/>
    <property type="match status" value="1"/>
</dbReference>
<keyword evidence="3" id="KW-0012">Acyltransferase</keyword>
<dbReference type="GO" id="GO:0016746">
    <property type="term" value="F:acyltransferase activity"/>
    <property type="evidence" value="ECO:0007669"/>
    <property type="project" value="UniProtKB-KW"/>
</dbReference>
<accession>A0A2V4BVA2</accession>
<dbReference type="PROSITE" id="PS00101">
    <property type="entry name" value="HEXAPEP_TRANSFERASES"/>
    <property type="match status" value="1"/>
</dbReference>
<dbReference type="SUPFAM" id="SSF51161">
    <property type="entry name" value="Trimeric LpxA-like enzymes"/>
    <property type="match status" value="1"/>
</dbReference>
<evidence type="ECO:0000256" key="1">
    <source>
        <dbReference type="ARBA" id="ARBA00022679"/>
    </source>
</evidence>
<dbReference type="InterPro" id="IPR011004">
    <property type="entry name" value="Trimer_LpxA-like_sf"/>
</dbReference>
<dbReference type="InterPro" id="IPR018357">
    <property type="entry name" value="Hexapep_transf_CS"/>
</dbReference>
<dbReference type="AlphaFoldDB" id="A0A2V4BVA2"/>
<evidence type="ECO:0000256" key="3">
    <source>
        <dbReference type="ARBA" id="ARBA00023315"/>
    </source>
</evidence>
<dbReference type="EMBL" id="QJHK01000001">
    <property type="protein sequence ID" value="PXY42552.1"/>
    <property type="molecule type" value="Genomic_DNA"/>
</dbReference>
<dbReference type="Pfam" id="PF00132">
    <property type="entry name" value="Hexapep"/>
    <property type="match status" value="1"/>
</dbReference>
<dbReference type="Proteomes" id="UP000247903">
    <property type="component" value="Unassembled WGS sequence"/>
</dbReference>
<gene>
    <name evidence="4" type="ORF">DMB65_00560</name>
</gene>
<organism evidence="4 5">
    <name type="scientific">Flavobacterium cheongpyeongense</name>
    <dbReference type="NCBI Taxonomy" id="2212651"/>
    <lineage>
        <taxon>Bacteria</taxon>
        <taxon>Pseudomonadati</taxon>
        <taxon>Bacteroidota</taxon>
        <taxon>Flavobacteriia</taxon>
        <taxon>Flavobacteriales</taxon>
        <taxon>Flavobacteriaceae</taxon>
        <taxon>Flavobacterium</taxon>
    </lineage>
</organism>
<evidence type="ECO:0000313" key="5">
    <source>
        <dbReference type="Proteomes" id="UP000247903"/>
    </source>
</evidence>
<dbReference type="Gene3D" id="2.160.10.10">
    <property type="entry name" value="Hexapeptide repeat proteins"/>
    <property type="match status" value="1"/>
</dbReference>
<dbReference type="CDD" id="cd03349">
    <property type="entry name" value="LbH_XAT"/>
    <property type="match status" value="1"/>
</dbReference>
<proteinExistence type="predicted"/>
<keyword evidence="1 4" id="KW-0808">Transferase</keyword>
<sequence length="190" mass="21188">MNIIFKLKQSNELALIYRFFKRLFIKYVYGLKRVHKTFNVGGKCKISKDFEAGEYSYVGNNCLIYPGVSIGRYTMLAQNVQIIGADHNYNIPGLPTTFSGRPNLKKTIIGRDVWIGANSIIMAGIKIGDGSIIAAGSVVTKNIDSFIIVGGVPASFIRKRFSSIDDELLHLDMLNGKTLKNIRNKPIRID</sequence>